<keyword evidence="11" id="KW-0326">Glycosidase</keyword>
<dbReference type="FunFam" id="3.20.20.300:FF:000002">
    <property type="entry name" value="Probable beta-glucosidase"/>
    <property type="match status" value="1"/>
</dbReference>
<feature type="compositionally biased region" description="Low complexity" evidence="18">
    <location>
        <begin position="830"/>
        <end position="848"/>
    </location>
</feature>
<evidence type="ECO:0000256" key="13">
    <source>
        <dbReference type="ARBA" id="ARBA00024983"/>
    </source>
</evidence>
<dbReference type="PRINTS" id="PR00133">
    <property type="entry name" value="GLHYDRLASE3"/>
</dbReference>
<dbReference type="GO" id="GO:0008422">
    <property type="term" value="F:beta-glucosidase activity"/>
    <property type="evidence" value="ECO:0007669"/>
    <property type="project" value="UniProtKB-EC"/>
</dbReference>
<proteinExistence type="inferred from homology"/>
<feature type="region of interest" description="Disordered" evidence="18">
    <location>
        <begin position="25"/>
        <end position="49"/>
    </location>
</feature>
<dbReference type="InterPro" id="IPR036881">
    <property type="entry name" value="Glyco_hydro_3_C_sf"/>
</dbReference>
<keyword evidence="12" id="KW-0624">Polysaccharide degradation</keyword>
<evidence type="ECO:0000256" key="2">
    <source>
        <dbReference type="ARBA" id="ARBA00004613"/>
    </source>
</evidence>
<comment type="caution">
    <text evidence="21">The sequence shown here is derived from an EMBL/GenBank/DDBJ whole genome shotgun (WGS) entry which is preliminary data.</text>
</comment>
<dbReference type="InterPro" id="IPR001764">
    <property type="entry name" value="Glyco_hydro_3_N"/>
</dbReference>
<feature type="signal peptide" evidence="19">
    <location>
        <begin position="1"/>
        <end position="23"/>
    </location>
</feature>
<dbReference type="PANTHER" id="PTHR42715:SF12">
    <property type="entry name" value="BETA-GLUCOSIDASE G-RELATED"/>
    <property type="match status" value="1"/>
</dbReference>
<comment type="pathway">
    <text evidence="3">Glycan metabolism; cellulose degradation.</text>
</comment>
<dbReference type="InterPro" id="IPR026891">
    <property type="entry name" value="Fn3-like"/>
</dbReference>
<evidence type="ECO:0000256" key="11">
    <source>
        <dbReference type="ARBA" id="ARBA00023295"/>
    </source>
</evidence>
<evidence type="ECO:0000256" key="1">
    <source>
        <dbReference type="ARBA" id="ARBA00000448"/>
    </source>
</evidence>
<dbReference type="Pfam" id="PF00933">
    <property type="entry name" value="Glyco_hydro_3"/>
    <property type="match status" value="1"/>
</dbReference>
<dbReference type="InterPro" id="IPR002772">
    <property type="entry name" value="Glyco_hydro_3_C"/>
</dbReference>
<evidence type="ECO:0000256" key="8">
    <source>
        <dbReference type="ARBA" id="ARBA00022801"/>
    </source>
</evidence>
<evidence type="ECO:0000256" key="6">
    <source>
        <dbReference type="ARBA" id="ARBA00022525"/>
    </source>
</evidence>
<feature type="region of interest" description="Disordered" evidence="18">
    <location>
        <begin position="901"/>
        <end position="943"/>
    </location>
</feature>
<dbReference type="InterPro" id="IPR036962">
    <property type="entry name" value="Glyco_hydro_3_N_sf"/>
</dbReference>
<protein>
    <recommendedName>
        <fullName evidence="14">Probable beta-glucosidase G</fullName>
        <ecNumber evidence="5">3.2.1.21</ecNumber>
    </recommendedName>
    <alternativeName>
        <fullName evidence="15">Beta-D-glucoside glucohydrolase G</fullName>
    </alternativeName>
    <alternativeName>
        <fullName evidence="16">Cellobiase G</fullName>
    </alternativeName>
    <alternativeName>
        <fullName evidence="17">Gentiobiase G</fullName>
    </alternativeName>
</protein>
<keyword evidence="22" id="KW-1185">Reference proteome</keyword>
<dbReference type="Gene3D" id="3.40.50.1700">
    <property type="entry name" value="Glycoside hydrolase family 3 C-terminal domain"/>
    <property type="match status" value="1"/>
</dbReference>
<dbReference type="Pfam" id="PF01915">
    <property type="entry name" value="Glyco_hydro_3_C"/>
    <property type="match status" value="1"/>
</dbReference>
<evidence type="ECO:0000313" key="22">
    <source>
        <dbReference type="Proteomes" id="UP001274830"/>
    </source>
</evidence>
<evidence type="ECO:0000256" key="18">
    <source>
        <dbReference type="SAM" id="MobiDB-lite"/>
    </source>
</evidence>
<keyword evidence="8" id="KW-0378">Hydrolase</keyword>
<dbReference type="GO" id="GO:0005576">
    <property type="term" value="C:extracellular region"/>
    <property type="evidence" value="ECO:0007669"/>
    <property type="project" value="UniProtKB-SubCell"/>
</dbReference>
<dbReference type="GO" id="GO:0009251">
    <property type="term" value="P:glucan catabolic process"/>
    <property type="evidence" value="ECO:0007669"/>
    <property type="project" value="TreeGrafter"/>
</dbReference>
<evidence type="ECO:0000256" key="10">
    <source>
        <dbReference type="ARBA" id="ARBA00023277"/>
    </source>
</evidence>
<dbReference type="Proteomes" id="UP001274830">
    <property type="component" value="Unassembled WGS sequence"/>
</dbReference>
<feature type="domain" description="Fibronectin type III-like" evidence="20">
    <location>
        <begin position="733"/>
        <end position="805"/>
    </location>
</feature>
<evidence type="ECO:0000256" key="14">
    <source>
        <dbReference type="ARBA" id="ARBA00039579"/>
    </source>
</evidence>
<dbReference type="InterPro" id="IPR013783">
    <property type="entry name" value="Ig-like_fold"/>
</dbReference>
<dbReference type="Gene3D" id="3.20.20.300">
    <property type="entry name" value="Glycoside hydrolase, family 3, N-terminal domain"/>
    <property type="match status" value="1"/>
</dbReference>
<feature type="region of interest" description="Disordered" evidence="18">
    <location>
        <begin position="817"/>
        <end position="848"/>
    </location>
</feature>
<accession>A0AAE0WQM8</accession>
<comment type="similarity">
    <text evidence="4">Belongs to the glycosyl hydrolase 3 family.</text>
</comment>
<gene>
    <name evidence="21" type="ORF">LTR78_004080</name>
</gene>
<evidence type="ECO:0000256" key="9">
    <source>
        <dbReference type="ARBA" id="ARBA00023180"/>
    </source>
</evidence>
<evidence type="ECO:0000313" key="21">
    <source>
        <dbReference type="EMBL" id="KAK3675888.1"/>
    </source>
</evidence>
<dbReference type="PANTHER" id="PTHR42715">
    <property type="entry name" value="BETA-GLUCOSIDASE"/>
    <property type="match status" value="1"/>
</dbReference>
<dbReference type="EMBL" id="JAUTXT010000012">
    <property type="protein sequence ID" value="KAK3675888.1"/>
    <property type="molecule type" value="Genomic_DNA"/>
</dbReference>
<dbReference type="AlphaFoldDB" id="A0AAE0WQM8"/>
<sequence>MRSSYEKLLATIALLSAVTDVSAQTNSTTVGSGPSAAGPTWEQTDYDSSPPVYPSPNATGQGWQAAFQQASNFVSQLTLEEKAQLVTGAPGPCVGNIGPIYRLGFDGLCLQDGPLAIREATYASVFPAGLTVAASFDRDLARTRGVDMAQEFKGKGAHVALGPVAGPLGRSGYGGRGWEGFSPDPFLTGELFAETIEGMQSAGIQACAKHYIGNEQETQRNPSVTKAGETIEAVSSNVDDRTMHELYLWPFQNAVKSGVASVMCSYNRINGSYGCQNSKTLNGLLKDELGFQGYVMSDWEATHSGYPAADAGLDMDMPGGIGFVTQLPTYFGPNITAAVNNGTLAEDRLDDMCRRIMSPYFLLQQNSASYPRVDASSSGLNFFPEANYAFNYTLGPANVDVRDDHAQAIRELGAAGTVLLKNLNNTLPLKTPSNIGIFGNDAGEPTDGLYFDGDGDLGNVGFEFGVLPSGGGSGTGRFTYVVSPLEAIKNKVNSYNPKALVQYVLNNTLVNQASGYSILAPVPPEVCIVFLKTWATEGYDRPSLLVDWNGTALVETVAKSCPNTVVVTHSGGLNVMPFADNPNVTAILAAHYPGEQVGNSLVDLLWGDVNPSGKLPYTIAYNESDYSFAPIENSTALLTTTDPNAWQSNFEERLLIDYRHFDYFDEPVQYEFGYGLSYTTFSMSNLAVTATGSGYTALPAKQAIAPGGNPALWDVLYTATVTVSNTGSVAGAAVPQLYLGLPQPVNEDYTPVKVLRGFEKITLQPGASQTVTFSLTRRDISYWDRYTQQWTIGTSAIGVMAGYSSREIWLNTTVTPLSGSSGSGSGYGSGSASMAPPGYSNKTSSAGMSMPASMSSGMSTVVSGSMIPASATVPASYMSGSSSMMASMSATTTVPAAYSATTAASPSGHGPGAPGCSDVPGPWQHAGNNNWGHGGPPTQSGWA</sequence>
<comment type="catalytic activity">
    <reaction evidence="1">
        <text>Hydrolysis of terminal, non-reducing beta-D-glucosyl residues with release of beta-D-glucose.</text>
        <dbReference type="EC" id="3.2.1.21"/>
    </reaction>
</comment>
<evidence type="ECO:0000256" key="17">
    <source>
        <dbReference type="ARBA" id="ARBA00041808"/>
    </source>
</evidence>
<dbReference type="EC" id="3.2.1.21" evidence="5"/>
<dbReference type="InterPro" id="IPR050288">
    <property type="entry name" value="Cellulose_deg_GH3"/>
</dbReference>
<evidence type="ECO:0000259" key="20">
    <source>
        <dbReference type="SMART" id="SM01217"/>
    </source>
</evidence>
<evidence type="ECO:0000256" key="4">
    <source>
        <dbReference type="ARBA" id="ARBA00005336"/>
    </source>
</evidence>
<evidence type="ECO:0000256" key="16">
    <source>
        <dbReference type="ARBA" id="ARBA00041601"/>
    </source>
</evidence>
<evidence type="ECO:0000256" key="5">
    <source>
        <dbReference type="ARBA" id="ARBA00012744"/>
    </source>
</evidence>
<feature type="chain" id="PRO_5042294998" description="Probable beta-glucosidase G" evidence="19">
    <location>
        <begin position="24"/>
        <end position="943"/>
    </location>
</feature>
<feature type="compositionally biased region" description="Polar residues" evidence="18">
    <location>
        <begin position="926"/>
        <end position="943"/>
    </location>
</feature>
<comment type="function">
    <text evidence="13">Beta-glucosidases are one of a number of cellulolytic enzymes involved in the degradation of cellulosic biomass. Catalyzes the last step releasing glucose from the inhibitory cellobiose.</text>
</comment>
<dbReference type="Gene3D" id="2.60.40.10">
    <property type="entry name" value="Immunoglobulins"/>
    <property type="match status" value="1"/>
</dbReference>
<keyword evidence="6" id="KW-0964">Secreted</keyword>
<keyword evidence="7 19" id="KW-0732">Signal</keyword>
<evidence type="ECO:0000256" key="7">
    <source>
        <dbReference type="ARBA" id="ARBA00022729"/>
    </source>
</evidence>
<evidence type="ECO:0000256" key="12">
    <source>
        <dbReference type="ARBA" id="ARBA00023326"/>
    </source>
</evidence>
<dbReference type="SUPFAM" id="SSF51445">
    <property type="entry name" value="(Trans)glycosidases"/>
    <property type="match status" value="1"/>
</dbReference>
<name>A0AAE0WQM8_9PEZI</name>
<dbReference type="Pfam" id="PF14310">
    <property type="entry name" value="Fn3-like"/>
    <property type="match status" value="1"/>
</dbReference>
<reference evidence="21" key="1">
    <citation type="submission" date="2023-07" db="EMBL/GenBank/DDBJ databases">
        <title>Black Yeasts Isolated from many extreme environments.</title>
        <authorList>
            <person name="Coleine C."/>
            <person name="Stajich J.E."/>
            <person name="Selbmann L."/>
        </authorList>
    </citation>
    <scope>NUCLEOTIDE SEQUENCE</scope>
    <source>
        <strain evidence="21">CCFEE 5485</strain>
    </source>
</reference>
<keyword evidence="10" id="KW-0119">Carbohydrate metabolism</keyword>
<dbReference type="SMART" id="SM01217">
    <property type="entry name" value="Fn3_like"/>
    <property type="match status" value="1"/>
</dbReference>
<dbReference type="InterPro" id="IPR017853">
    <property type="entry name" value="GH"/>
</dbReference>
<comment type="subcellular location">
    <subcellularLocation>
        <location evidence="2">Secreted</location>
    </subcellularLocation>
</comment>
<dbReference type="SUPFAM" id="SSF52279">
    <property type="entry name" value="Beta-D-glucan exohydrolase, C-terminal domain"/>
    <property type="match status" value="1"/>
</dbReference>
<evidence type="ECO:0000256" key="15">
    <source>
        <dbReference type="ARBA" id="ARBA00041276"/>
    </source>
</evidence>
<organism evidence="21 22">
    <name type="scientific">Recurvomyces mirabilis</name>
    <dbReference type="NCBI Taxonomy" id="574656"/>
    <lineage>
        <taxon>Eukaryota</taxon>
        <taxon>Fungi</taxon>
        <taxon>Dikarya</taxon>
        <taxon>Ascomycota</taxon>
        <taxon>Pezizomycotina</taxon>
        <taxon>Dothideomycetes</taxon>
        <taxon>Dothideomycetidae</taxon>
        <taxon>Mycosphaerellales</taxon>
        <taxon>Teratosphaeriaceae</taxon>
        <taxon>Recurvomyces</taxon>
    </lineage>
</organism>
<evidence type="ECO:0000256" key="3">
    <source>
        <dbReference type="ARBA" id="ARBA00004987"/>
    </source>
</evidence>
<evidence type="ECO:0000256" key="19">
    <source>
        <dbReference type="SAM" id="SignalP"/>
    </source>
</evidence>
<keyword evidence="9" id="KW-0325">Glycoprotein</keyword>